<dbReference type="HOGENOM" id="CLU_2039017_0_0_1"/>
<keyword evidence="1" id="KW-0732">Signal</keyword>
<proteinExistence type="predicted"/>
<sequence length="121" mass="13375">MTAALPVISLTAVSVSVSLLVRSFKVRVRAHVSCCRCSSRSATSSDVVLPYLTFLSLPACLRSHSFSGIIFHHGLRDTHYFFRLFYPLLEKDYSSRFIIASFVSSHICSLCAGSTNLLPDL</sequence>
<dbReference type="EMBL" id="KN832574">
    <property type="protein sequence ID" value="KII83816.1"/>
    <property type="molecule type" value="Genomic_DNA"/>
</dbReference>
<accession>A0A0C9SKI9</accession>
<evidence type="ECO:0008006" key="4">
    <source>
        <dbReference type="Google" id="ProtNLM"/>
    </source>
</evidence>
<protein>
    <recommendedName>
        <fullName evidence="4">Secreted protein</fullName>
    </recommendedName>
</protein>
<keyword evidence="3" id="KW-1185">Reference proteome</keyword>
<evidence type="ECO:0000256" key="1">
    <source>
        <dbReference type="SAM" id="SignalP"/>
    </source>
</evidence>
<feature type="chain" id="PRO_5002219945" description="Secreted protein" evidence="1">
    <location>
        <begin position="19"/>
        <end position="121"/>
    </location>
</feature>
<gene>
    <name evidence="2" type="ORF">PLICRDRAFT_442611</name>
</gene>
<organism evidence="2 3">
    <name type="scientific">Plicaturopsis crispa FD-325 SS-3</name>
    <dbReference type="NCBI Taxonomy" id="944288"/>
    <lineage>
        <taxon>Eukaryota</taxon>
        <taxon>Fungi</taxon>
        <taxon>Dikarya</taxon>
        <taxon>Basidiomycota</taxon>
        <taxon>Agaricomycotina</taxon>
        <taxon>Agaricomycetes</taxon>
        <taxon>Agaricomycetidae</taxon>
        <taxon>Amylocorticiales</taxon>
        <taxon>Amylocorticiaceae</taxon>
        <taxon>Plicatura</taxon>
        <taxon>Plicaturopsis crispa</taxon>
    </lineage>
</organism>
<evidence type="ECO:0000313" key="3">
    <source>
        <dbReference type="Proteomes" id="UP000053263"/>
    </source>
</evidence>
<dbReference type="Proteomes" id="UP000053263">
    <property type="component" value="Unassembled WGS sequence"/>
</dbReference>
<feature type="signal peptide" evidence="1">
    <location>
        <begin position="1"/>
        <end position="18"/>
    </location>
</feature>
<evidence type="ECO:0000313" key="2">
    <source>
        <dbReference type="EMBL" id="KII83816.1"/>
    </source>
</evidence>
<dbReference type="AlphaFoldDB" id="A0A0C9SKI9"/>
<reference evidence="2 3" key="1">
    <citation type="submission" date="2014-06" db="EMBL/GenBank/DDBJ databases">
        <title>Evolutionary Origins and Diversification of the Mycorrhizal Mutualists.</title>
        <authorList>
            <consortium name="DOE Joint Genome Institute"/>
            <consortium name="Mycorrhizal Genomics Consortium"/>
            <person name="Kohler A."/>
            <person name="Kuo A."/>
            <person name="Nagy L.G."/>
            <person name="Floudas D."/>
            <person name="Copeland A."/>
            <person name="Barry K.W."/>
            <person name="Cichocki N."/>
            <person name="Veneault-Fourrey C."/>
            <person name="LaButti K."/>
            <person name="Lindquist E.A."/>
            <person name="Lipzen A."/>
            <person name="Lundell T."/>
            <person name="Morin E."/>
            <person name="Murat C."/>
            <person name="Riley R."/>
            <person name="Ohm R."/>
            <person name="Sun H."/>
            <person name="Tunlid A."/>
            <person name="Henrissat B."/>
            <person name="Grigoriev I.V."/>
            <person name="Hibbett D.S."/>
            <person name="Martin F."/>
        </authorList>
    </citation>
    <scope>NUCLEOTIDE SEQUENCE [LARGE SCALE GENOMIC DNA]</scope>
    <source>
        <strain evidence="2 3">FD-325 SS-3</strain>
    </source>
</reference>
<name>A0A0C9SKI9_PLICR</name>